<keyword evidence="4" id="KW-1185">Reference proteome</keyword>
<feature type="signal peptide" evidence="1">
    <location>
        <begin position="1"/>
        <end position="19"/>
    </location>
</feature>
<sequence length="281" mass="31295">MSPSPELVTLLLLGVLVGADDSCWSECFQEKMPQCGVWLMKETNPDVAGTYELNHGMVNMSCEFSSLPEPASVTWLHKAPNSISWIDFACSNKDETKQCRETEHRVTSRCLLRTNSLTMTGTYRCQATTSEQKNKAISSEFSINVVGIENVAVLHHHLPYGKLGYIEVEVCANPKPEIFWLTSDAIVRPHSGGNSLVSATHLHPKKERRFHDGPATVVPYCYTSRLLIRNVTSTDTYQLLVKGETESRTVDLHVKVSDLPVSSTCLWLSIYPILVVLVSVL</sequence>
<dbReference type="SUPFAM" id="SSF48726">
    <property type="entry name" value="Immunoglobulin"/>
    <property type="match status" value="1"/>
</dbReference>
<evidence type="ECO:0000256" key="1">
    <source>
        <dbReference type="SAM" id="SignalP"/>
    </source>
</evidence>
<dbReference type="CDD" id="cd00096">
    <property type="entry name" value="Ig"/>
    <property type="match status" value="1"/>
</dbReference>
<name>A0ABR1BQU1_NECAM</name>
<feature type="chain" id="PRO_5047483052" description="Ig-like domain-containing protein" evidence="1">
    <location>
        <begin position="20"/>
        <end position="281"/>
    </location>
</feature>
<dbReference type="PROSITE" id="PS50835">
    <property type="entry name" value="IG_LIKE"/>
    <property type="match status" value="1"/>
</dbReference>
<evidence type="ECO:0000313" key="4">
    <source>
        <dbReference type="Proteomes" id="UP001303046"/>
    </source>
</evidence>
<dbReference type="InterPro" id="IPR013783">
    <property type="entry name" value="Ig-like_fold"/>
</dbReference>
<accession>A0ABR1BQU1</accession>
<comment type="caution">
    <text evidence="3">The sequence shown here is derived from an EMBL/GenBank/DDBJ whole genome shotgun (WGS) entry which is preliminary data.</text>
</comment>
<dbReference type="EMBL" id="JAVFWL010000001">
    <property type="protein sequence ID" value="KAK6727364.1"/>
    <property type="molecule type" value="Genomic_DNA"/>
</dbReference>
<dbReference type="Proteomes" id="UP001303046">
    <property type="component" value="Unassembled WGS sequence"/>
</dbReference>
<dbReference type="InterPro" id="IPR036179">
    <property type="entry name" value="Ig-like_dom_sf"/>
</dbReference>
<proteinExistence type="predicted"/>
<gene>
    <name evidence="3" type="primary">Necator_chrI.g1326</name>
    <name evidence="3" type="ORF">RB195_005200</name>
</gene>
<dbReference type="InterPro" id="IPR007110">
    <property type="entry name" value="Ig-like_dom"/>
</dbReference>
<organism evidence="3 4">
    <name type="scientific">Necator americanus</name>
    <name type="common">Human hookworm</name>
    <dbReference type="NCBI Taxonomy" id="51031"/>
    <lineage>
        <taxon>Eukaryota</taxon>
        <taxon>Metazoa</taxon>
        <taxon>Ecdysozoa</taxon>
        <taxon>Nematoda</taxon>
        <taxon>Chromadorea</taxon>
        <taxon>Rhabditida</taxon>
        <taxon>Rhabditina</taxon>
        <taxon>Rhabditomorpha</taxon>
        <taxon>Strongyloidea</taxon>
        <taxon>Ancylostomatidae</taxon>
        <taxon>Bunostominae</taxon>
        <taxon>Necator</taxon>
    </lineage>
</organism>
<protein>
    <recommendedName>
        <fullName evidence="2">Ig-like domain-containing protein</fullName>
    </recommendedName>
</protein>
<feature type="domain" description="Ig-like" evidence="2">
    <location>
        <begin position="45"/>
        <end position="138"/>
    </location>
</feature>
<dbReference type="Gene3D" id="2.60.40.10">
    <property type="entry name" value="Immunoglobulins"/>
    <property type="match status" value="1"/>
</dbReference>
<evidence type="ECO:0000259" key="2">
    <source>
        <dbReference type="PROSITE" id="PS50835"/>
    </source>
</evidence>
<keyword evidence="1" id="KW-0732">Signal</keyword>
<reference evidence="3 4" key="1">
    <citation type="submission" date="2023-08" db="EMBL/GenBank/DDBJ databases">
        <title>A Necator americanus chromosomal reference genome.</title>
        <authorList>
            <person name="Ilik V."/>
            <person name="Petrzelkova K.J."/>
            <person name="Pardy F."/>
            <person name="Fuh T."/>
            <person name="Niatou-Singa F.S."/>
            <person name="Gouil Q."/>
            <person name="Baker L."/>
            <person name="Ritchie M.E."/>
            <person name="Jex A.R."/>
            <person name="Gazzola D."/>
            <person name="Li H."/>
            <person name="Toshio Fujiwara R."/>
            <person name="Zhan B."/>
            <person name="Aroian R.V."/>
            <person name="Pafco B."/>
            <person name="Schwarz E.M."/>
        </authorList>
    </citation>
    <scope>NUCLEOTIDE SEQUENCE [LARGE SCALE GENOMIC DNA]</scope>
    <source>
        <strain evidence="3 4">Aroian</strain>
        <tissue evidence="3">Whole animal</tissue>
    </source>
</reference>
<evidence type="ECO:0000313" key="3">
    <source>
        <dbReference type="EMBL" id="KAK6727364.1"/>
    </source>
</evidence>